<name>A0A1F5G6C9_9BACT</name>
<proteinExistence type="predicted"/>
<dbReference type="AlphaFoldDB" id="A0A1F5G6C9"/>
<protein>
    <submittedName>
        <fullName evidence="1">Uncharacterized protein</fullName>
    </submittedName>
</protein>
<sequence length="101" mass="11460">MIIERVDFEHPWGTELEMPYNELKEKLQRKGVKILEPCIELNILHIPEDRFDKTMVIVVSNTFSFGIWTFIDNPDSARGFVGVIPAISQLLSSSVREGAVG</sequence>
<evidence type="ECO:0000313" key="1">
    <source>
        <dbReference type="EMBL" id="OGD87411.1"/>
    </source>
</evidence>
<dbReference type="STRING" id="1797711.A2870_01550"/>
<accession>A0A1F5G6C9</accession>
<gene>
    <name evidence="1" type="ORF">A2870_01550</name>
</gene>
<reference evidence="1 2" key="1">
    <citation type="journal article" date="2016" name="Nat. Commun.">
        <title>Thousands of microbial genomes shed light on interconnected biogeochemical processes in an aquifer system.</title>
        <authorList>
            <person name="Anantharaman K."/>
            <person name="Brown C.T."/>
            <person name="Hug L.A."/>
            <person name="Sharon I."/>
            <person name="Castelle C.J."/>
            <person name="Probst A.J."/>
            <person name="Thomas B.C."/>
            <person name="Singh A."/>
            <person name="Wilkins M.J."/>
            <person name="Karaoz U."/>
            <person name="Brodie E.L."/>
            <person name="Williams K.H."/>
            <person name="Hubbard S.S."/>
            <person name="Banfield J.F."/>
        </authorList>
    </citation>
    <scope>NUCLEOTIDE SEQUENCE [LARGE SCALE GENOMIC DNA]</scope>
</reference>
<organism evidence="1 2">
    <name type="scientific">Candidatus Curtissbacteria bacterium RIFCSPHIGHO2_01_FULL_41_11</name>
    <dbReference type="NCBI Taxonomy" id="1797711"/>
    <lineage>
        <taxon>Bacteria</taxon>
        <taxon>Candidatus Curtissiibacteriota</taxon>
    </lineage>
</organism>
<dbReference type="Proteomes" id="UP000179102">
    <property type="component" value="Unassembled WGS sequence"/>
</dbReference>
<evidence type="ECO:0000313" key="2">
    <source>
        <dbReference type="Proteomes" id="UP000179102"/>
    </source>
</evidence>
<dbReference type="EMBL" id="MFAZ01000014">
    <property type="protein sequence ID" value="OGD87411.1"/>
    <property type="molecule type" value="Genomic_DNA"/>
</dbReference>
<comment type="caution">
    <text evidence="1">The sequence shown here is derived from an EMBL/GenBank/DDBJ whole genome shotgun (WGS) entry which is preliminary data.</text>
</comment>